<name>A0ABS7ZNV7_9GAMM</name>
<dbReference type="Proteomes" id="UP000714380">
    <property type="component" value="Unassembled WGS sequence"/>
</dbReference>
<dbReference type="InterPro" id="IPR004961">
    <property type="entry name" value="Lipase_chaperone"/>
</dbReference>
<comment type="similarity">
    <text evidence="3">Belongs to the lipase chaperone family.</text>
</comment>
<dbReference type="RefSeq" id="WP_225670800.1">
    <property type="nucleotide sequence ID" value="NZ_JAEDAH010000004.1"/>
</dbReference>
<evidence type="ECO:0000256" key="9">
    <source>
        <dbReference type="ARBA" id="ARBA00022989"/>
    </source>
</evidence>
<dbReference type="Pfam" id="PF03280">
    <property type="entry name" value="Lipase_chap"/>
    <property type="match status" value="1"/>
</dbReference>
<comment type="subcellular location">
    <subcellularLocation>
        <location evidence="2">Cell inner membrane</location>
        <topology evidence="2">Single-pass membrane protein</topology>
        <orientation evidence="2">Periplasmic side</orientation>
    </subcellularLocation>
</comment>
<evidence type="ECO:0000256" key="1">
    <source>
        <dbReference type="ARBA" id="ARBA00003280"/>
    </source>
</evidence>
<evidence type="ECO:0000256" key="13">
    <source>
        <dbReference type="ARBA" id="ARBA00030948"/>
    </source>
</evidence>
<keyword evidence="5" id="KW-1003">Cell membrane</keyword>
<proteinExistence type="inferred from homology"/>
<sequence length="323" mass="35638">MSKYLPYFAGTLLLAIVATGLLRPGTSITVTDQEEVELGSNAVSIPLAATQATSEGHGVQLLSLNNELQITAALRDLFDYYLQDLGPDSLQDVSARVQQALAAQLQGQALQQAQTIFADYLSYRQALSSLDQEYPPPDDVSQGEYLALLQDRQRALVALQDQILGPDVAGILFAFDRRLDNYTLERAALMASDIADDVRQQALLNLQAGLPEATRLQQYKDQQQQRLLAIDRSDLSAAQRYEQRAQLVGGEAAQRLSQLDSQRANWQQRLDNFRRDIAQVKEAGLEGADAEQAYQRLLAAQFDSSEWLRVRALTGLLTGSDGL</sequence>
<evidence type="ECO:0000256" key="10">
    <source>
        <dbReference type="ARBA" id="ARBA00023098"/>
    </source>
</evidence>
<gene>
    <name evidence="17" type="ORF">I9W95_00930</name>
</gene>
<evidence type="ECO:0000256" key="3">
    <source>
        <dbReference type="ARBA" id="ARBA00010358"/>
    </source>
</evidence>
<keyword evidence="8" id="KW-0442">Lipid degradation</keyword>
<evidence type="ECO:0000256" key="2">
    <source>
        <dbReference type="ARBA" id="ARBA00004383"/>
    </source>
</evidence>
<keyword evidence="6" id="KW-0997">Cell inner membrane</keyword>
<evidence type="ECO:0000256" key="5">
    <source>
        <dbReference type="ARBA" id="ARBA00022475"/>
    </source>
</evidence>
<reference evidence="17 18" key="1">
    <citation type="submission" date="2020-12" db="EMBL/GenBank/DDBJ databases">
        <title>Novel Thalassolituus-related marine hydrocarbonoclastic bacteria mediated algae-derived hydrocarbons mineralization in twilight zone of the northern South China Sea.</title>
        <authorList>
            <person name="Dong C."/>
        </authorList>
    </citation>
    <scope>NUCLEOTIDE SEQUENCE [LARGE SCALE GENOMIC DNA]</scope>
    <source>
        <strain evidence="17 18">IMCC1826</strain>
    </source>
</reference>
<evidence type="ECO:0000256" key="12">
    <source>
        <dbReference type="ARBA" id="ARBA00023186"/>
    </source>
</evidence>
<keyword evidence="16" id="KW-0175">Coiled coil</keyword>
<keyword evidence="10" id="KW-0443">Lipid metabolism</keyword>
<evidence type="ECO:0000256" key="4">
    <source>
        <dbReference type="ARBA" id="ARBA00019692"/>
    </source>
</evidence>
<evidence type="ECO:0000256" key="15">
    <source>
        <dbReference type="ARBA" id="ARBA00033028"/>
    </source>
</evidence>
<keyword evidence="12" id="KW-0143">Chaperone</keyword>
<evidence type="ECO:0000256" key="7">
    <source>
        <dbReference type="ARBA" id="ARBA00022692"/>
    </source>
</evidence>
<evidence type="ECO:0000256" key="6">
    <source>
        <dbReference type="ARBA" id="ARBA00022519"/>
    </source>
</evidence>
<dbReference type="SUPFAM" id="SSF158855">
    <property type="entry name" value="Lipase chaperone-like"/>
    <property type="match status" value="1"/>
</dbReference>
<comment type="caution">
    <text evidence="17">The sequence shown here is derived from an EMBL/GenBank/DDBJ whole genome shotgun (WGS) entry which is preliminary data.</text>
</comment>
<keyword evidence="11" id="KW-0472">Membrane</keyword>
<evidence type="ECO:0000313" key="17">
    <source>
        <dbReference type="EMBL" id="MCA6062161.1"/>
    </source>
</evidence>
<evidence type="ECO:0000256" key="14">
    <source>
        <dbReference type="ARBA" id="ARBA00031542"/>
    </source>
</evidence>
<keyword evidence="7" id="KW-0812">Transmembrane</keyword>
<evidence type="ECO:0000256" key="8">
    <source>
        <dbReference type="ARBA" id="ARBA00022963"/>
    </source>
</evidence>
<feature type="coiled-coil region" evidence="16">
    <location>
        <begin position="256"/>
        <end position="283"/>
    </location>
</feature>
<accession>A0ABS7ZNV7</accession>
<dbReference type="EMBL" id="JAEDAH010000004">
    <property type="protein sequence ID" value="MCA6062161.1"/>
    <property type="molecule type" value="Genomic_DNA"/>
</dbReference>
<keyword evidence="18" id="KW-1185">Reference proteome</keyword>
<evidence type="ECO:0000256" key="11">
    <source>
        <dbReference type="ARBA" id="ARBA00023136"/>
    </source>
</evidence>
<evidence type="ECO:0000256" key="16">
    <source>
        <dbReference type="SAM" id="Coils"/>
    </source>
</evidence>
<evidence type="ECO:0000313" key="18">
    <source>
        <dbReference type="Proteomes" id="UP000714380"/>
    </source>
</evidence>
<protein>
    <recommendedName>
        <fullName evidence="4">Lipase chaperone</fullName>
    </recommendedName>
    <alternativeName>
        <fullName evidence="15">Lipase foldase</fullName>
    </alternativeName>
    <alternativeName>
        <fullName evidence="13">Lipase helper protein</fullName>
    </alternativeName>
    <alternativeName>
        <fullName evidence="14">Lipase modulator</fullName>
    </alternativeName>
</protein>
<organism evidence="17 18">
    <name type="scientific">Thalassolituus marinus</name>
    <dbReference type="NCBI Taxonomy" id="671053"/>
    <lineage>
        <taxon>Bacteria</taxon>
        <taxon>Pseudomonadati</taxon>
        <taxon>Pseudomonadota</taxon>
        <taxon>Gammaproteobacteria</taxon>
        <taxon>Oceanospirillales</taxon>
        <taxon>Oceanospirillaceae</taxon>
        <taxon>Thalassolituus</taxon>
    </lineage>
</organism>
<keyword evidence="9" id="KW-1133">Transmembrane helix</keyword>
<comment type="function">
    <text evidence="1">May be involved in the folding of the extracellular lipase during its passage through the periplasm.</text>
</comment>